<dbReference type="Pfam" id="PF02566">
    <property type="entry name" value="OsmC"/>
    <property type="match status" value="1"/>
</dbReference>
<name>A0A859QXA6_9HYPH</name>
<keyword evidence="2" id="KW-1185">Reference proteome</keyword>
<dbReference type="Gene3D" id="3.30.300.20">
    <property type="match status" value="1"/>
</dbReference>
<dbReference type="EMBL" id="CP041239">
    <property type="protein sequence ID" value="QLL64149.1"/>
    <property type="molecule type" value="Genomic_DNA"/>
</dbReference>
<dbReference type="Proteomes" id="UP000510721">
    <property type="component" value="Plasmid pEmeITTGR7a"/>
</dbReference>
<dbReference type="InterPro" id="IPR036102">
    <property type="entry name" value="OsmC/Ohrsf"/>
</dbReference>
<dbReference type="PANTHER" id="PTHR39624">
    <property type="entry name" value="PROTEIN INVOLVED IN RIMO-MEDIATED BETA-METHYLTHIOLATION OF RIBOSOMAL PROTEIN S12 YCAO"/>
    <property type="match status" value="1"/>
</dbReference>
<evidence type="ECO:0008006" key="3">
    <source>
        <dbReference type="Google" id="ProtNLM"/>
    </source>
</evidence>
<dbReference type="PANTHER" id="PTHR39624:SF2">
    <property type="entry name" value="OSMC-LIKE PROTEIN"/>
    <property type="match status" value="1"/>
</dbReference>
<dbReference type="KEGG" id="emx:FKV68_22190"/>
<dbReference type="InterPro" id="IPR003718">
    <property type="entry name" value="OsmC/Ohr_fam"/>
</dbReference>
<proteinExistence type="predicted"/>
<sequence length="221" mass="23243">MPGHVFACGSNPFVNIAAYGATGRVGRLGDQDRTVWRLATPQEALNTIGGSPMTPQDKAPALREVVVASDPTNHGALVGYVGASQFLIGGPDGVGRISPGPNPYDLLSASLAACTALTVRFQARLRNFPLERVEVGVSFHHGAQGERDSFERALVLEGGLDVQQRAFLLEAANLCPVGEILGISADIHTRPGATTSGHNTSTQASYADDLAELQIPYIDPD</sequence>
<organism evidence="1 2">
    <name type="scientific">Sinorhizobium mexicanum</name>
    <dbReference type="NCBI Taxonomy" id="375549"/>
    <lineage>
        <taxon>Bacteria</taxon>
        <taxon>Pseudomonadati</taxon>
        <taxon>Pseudomonadota</taxon>
        <taxon>Alphaproteobacteria</taxon>
        <taxon>Hyphomicrobiales</taxon>
        <taxon>Rhizobiaceae</taxon>
        <taxon>Sinorhizobium/Ensifer group</taxon>
        <taxon>Sinorhizobium</taxon>
    </lineage>
</organism>
<keyword evidence="1" id="KW-0614">Plasmid</keyword>
<gene>
    <name evidence="1" type="ORF">FKV68_22190</name>
</gene>
<accession>A0A859QXA6</accession>
<dbReference type="InterPro" id="IPR015946">
    <property type="entry name" value="KH_dom-like_a/b"/>
</dbReference>
<evidence type="ECO:0000313" key="1">
    <source>
        <dbReference type="EMBL" id="QLL64149.1"/>
    </source>
</evidence>
<evidence type="ECO:0000313" key="2">
    <source>
        <dbReference type="Proteomes" id="UP000510721"/>
    </source>
</evidence>
<reference evidence="1 2" key="1">
    <citation type="submission" date="2019-06" db="EMBL/GenBank/DDBJ databases">
        <title>Complete genome sequence of Ensifer mexicanus ITTG R7 isolated from nodules of Acacia angustissima (Mill.) Kuntze.</title>
        <authorList>
            <person name="Rincon-Rosales R."/>
            <person name="Rogel M.A."/>
            <person name="Guerrero G."/>
            <person name="Rincon-Molina C.I."/>
            <person name="Lopez-Lopez A."/>
            <person name="Martinez-Romero E."/>
        </authorList>
    </citation>
    <scope>NUCLEOTIDE SEQUENCE [LARGE SCALE GENOMIC DNA]</scope>
    <source>
        <strain evidence="1 2">ITTG R7</strain>
        <plasmid evidence="2">pemeittgr7a</plasmid>
    </source>
</reference>
<dbReference type="SUPFAM" id="SSF82784">
    <property type="entry name" value="OsmC-like"/>
    <property type="match status" value="1"/>
</dbReference>
<geneLocation type="plasmid" evidence="2">
    <name>pemeittgr7a</name>
</geneLocation>
<protein>
    <recommendedName>
        <fullName evidence="3">Osmotically inducible protein OsmC</fullName>
    </recommendedName>
</protein>
<dbReference type="AlphaFoldDB" id="A0A859QXA6"/>